<feature type="transmembrane region" description="Helical" evidence="1">
    <location>
        <begin position="71"/>
        <end position="89"/>
    </location>
</feature>
<dbReference type="InterPro" id="IPR036259">
    <property type="entry name" value="MFS_trans_sf"/>
</dbReference>
<dbReference type="RefSeq" id="WP_195033725.1">
    <property type="nucleotide sequence ID" value="NZ_JADLRE010000011.1"/>
</dbReference>
<keyword evidence="1" id="KW-0812">Transmembrane</keyword>
<reference evidence="2 3" key="1">
    <citation type="submission" date="2020-10" db="EMBL/GenBank/DDBJ databases">
        <title>Identification of Nocardia species via Next-generation sequencing and recognition of intraspecies genetic diversity.</title>
        <authorList>
            <person name="Li P."/>
            <person name="Li P."/>
            <person name="Lu B."/>
        </authorList>
    </citation>
    <scope>NUCLEOTIDE SEQUENCE [LARGE SCALE GENOMIC DNA]</scope>
    <source>
        <strain evidence="2 3">N-11</strain>
    </source>
</reference>
<feature type="transmembrane region" description="Helical" evidence="1">
    <location>
        <begin position="7"/>
        <end position="29"/>
    </location>
</feature>
<dbReference type="EMBL" id="JADLRE010000011">
    <property type="protein sequence ID" value="MBF6226627.1"/>
    <property type="molecule type" value="Genomic_DNA"/>
</dbReference>
<keyword evidence="1" id="KW-0472">Membrane</keyword>
<sequence>MRREQVALAGLAAMTVSFGLNFSIGVFFAPAADSYGVNATALTLAAALGTTVTGLAQPFGVLLDRIGAKRVLIGGLTLISASYLVLAVVRTTVEFVAAYWCSVGSGSRRRPRSWSPP</sequence>
<dbReference type="Proteomes" id="UP000807309">
    <property type="component" value="Unassembled WGS sequence"/>
</dbReference>
<dbReference type="SUPFAM" id="SSF103473">
    <property type="entry name" value="MFS general substrate transporter"/>
    <property type="match status" value="1"/>
</dbReference>
<name>A0ABS0C8B6_9NOCA</name>
<accession>A0ABS0C8B6</accession>
<evidence type="ECO:0008006" key="4">
    <source>
        <dbReference type="Google" id="ProtNLM"/>
    </source>
</evidence>
<keyword evidence="3" id="KW-1185">Reference proteome</keyword>
<evidence type="ECO:0000256" key="1">
    <source>
        <dbReference type="SAM" id="Phobius"/>
    </source>
</evidence>
<feature type="transmembrane region" description="Helical" evidence="1">
    <location>
        <begin position="35"/>
        <end position="59"/>
    </location>
</feature>
<dbReference type="Gene3D" id="1.20.1250.20">
    <property type="entry name" value="MFS general substrate transporter like domains"/>
    <property type="match status" value="1"/>
</dbReference>
<proteinExistence type="predicted"/>
<gene>
    <name evidence="2" type="ORF">IU470_16150</name>
</gene>
<evidence type="ECO:0000313" key="2">
    <source>
        <dbReference type="EMBL" id="MBF6226627.1"/>
    </source>
</evidence>
<organism evidence="2 3">
    <name type="scientific">Nocardia abscessus</name>
    <dbReference type="NCBI Taxonomy" id="120957"/>
    <lineage>
        <taxon>Bacteria</taxon>
        <taxon>Bacillati</taxon>
        <taxon>Actinomycetota</taxon>
        <taxon>Actinomycetes</taxon>
        <taxon>Mycobacteriales</taxon>
        <taxon>Nocardiaceae</taxon>
        <taxon>Nocardia</taxon>
    </lineage>
</organism>
<keyword evidence="1" id="KW-1133">Transmembrane helix</keyword>
<protein>
    <recommendedName>
        <fullName evidence="4">MFS transporter</fullName>
    </recommendedName>
</protein>
<evidence type="ECO:0000313" key="3">
    <source>
        <dbReference type="Proteomes" id="UP000807309"/>
    </source>
</evidence>
<comment type="caution">
    <text evidence="2">The sequence shown here is derived from an EMBL/GenBank/DDBJ whole genome shotgun (WGS) entry which is preliminary data.</text>
</comment>